<dbReference type="EMBL" id="BSYO01000003">
    <property type="protein sequence ID" value="GMH01391.1"/>
    <property type="molecule type" value="Genomic_DNA"/>
</dbReference>
<evidence type="ECO:0000313" key="2">
    <source>
        <dbReference type="Proteomes" id="UP001279734"/>
    </source>
</evidence>
<keyword evidence="2" id="KW-1185">Reference proteome</keyword>
<proteinExistence type="predicted"/>
<name>A0AAD3RZ35_NEPGR</name>
<organism evidence="1 2">
    <name type="scientific">Nepenthes gracilis</name>
    <name type="common">Slender pitcher plant</name>
    <dbReference type="NCBI Taxonomy" id="150966"/>
    <lineage>
        <taxon>Eukaryota</taxon>
        <taxon>Viridiplantae</taxon>
        <taxon>Streptophyta</taxon>
        <taxon>Embryophyta</taxon>
        <taxon>Tracheophyta</taxon>
        <taxon>Spermatophyta</taxon>
        <taxon>Magnoliopsida</taxon>
        <taxon>eudicotyledons</taxon>
        <taxon>Gunneridae</taxon>
        <taxon>Pentapetalae</taxon>
        <taxon>Caryophyllales</taxon>
        <taxon>Nepenthaceae</taxon>
        <taxon>Nepenthes</taxon>
    </lineage>
</organism>
<reference evidence="1" key="1">
    <citation type="submission" date="2023-05" db="EMBL/GenBank/DDBJ databases">
        <title>Nepenthes gracilis genome sequencing.</title>
        <authorList>
            <person name="Fukushima K."/>
        </authorList>
    </citation>
    <scope>NUCLEOTIDE SEQUENCE</scope>
    <source>
        <strain evidence="1">SING2019-196</strain>
    </source>
</reference>
<dbReference type="Proteomes" id="UP001279734">
    <property type="component" value="Unassembled WGS sequence"/>
</dbReference>
<protein>
    <submittedName>
        <fullName evidence="1">Uncharacterized protein</fullName>
    </submittedName>
</protein>
<dbReference type="AlphaFoldDB" id="A0AAD3RZ35"/>
<gene>
    <name evidence="1" type="ORF">Nepgr_003230</name>
</gene>
<sequence length="147" mass="16038">MSPYAYTGVASGDPSSRYDFFECCTLLLMGMLRLLGSLLSSAIPVQVLEAMRSLQAVSSHLEELLNLGPRKPVYRGLEALIAAEARGQATRGGAALKKRSANMEELHLPRDSQTTSSSCALIDLRVCLSLEEMARVLEAKYWDSISI</sequence>
<comment type="caution">
    <text evidence="1">The sequence shown here is derived from an EMBL/GenBank/DDBJ whole genome shotgun (WGS) entry which is preliminary data.</text>
</comment>
<accession>A0AAD3RZ35</accession>
<evidence type="ECO:0000313" key="1">
    <source>
        <dbReference type="EMBL" id="GMH01391.1"/>
    </source>
</evidence>